<dbReference type="InterPro" id="IPR012341">
    <property type="entry name" value="6hp_glycosidase-like_sf"/>
</dbReference>
<feature type="chain" id="PRO_5042963616" evidence="1">
    <location>
        <begin position="20"/>
        <end position="484"/>
    </location>
</feature>
<organism evidence="2 3">
    <name type="scientific">Meristemomyces frigidus</name>
    <dbReference type="NCBI Taxonomy" id="1508187"/>
    <lineage>
        <taxon>Eukaryota</taxon>
        <taxon>Fungi</taxon>
        <taxon>Dikarya</taxon>
        <taxon>Ascomycota</taxon>
        <taxon>Pezizomycotina</taxon>
        <taxon>Dothideomycetes</taxon>
        <taxon>Dothideomycetidae</taxon>
        <taxon>Mycosphaerellales</taxon>
        <taxon>Teratosphaeriaceae</taxon>
        <taxon>Meristemomyces</taxon>
    </lineage>
</organism>
<dbReference type="GO" id="GO:0005975">
    <property type="term" value="P:carbohydrate metabolic process"/>
    <property type="evidence" value="ECO:0007669"/>
    <property type="project" value="InterPro"/>
</dbReference>
<reference evidence="2" key="1">
    <citation type="submission" date="2023-08" db="EMBL/GenBank/DDBJ databases">
        <title>Black Yeasts Isolated from many extreme environments.</title>
        <authorList>
            <person name="Coleine C."/>
            <person name="Stajich J.E."/>
            <person name="Selbmann L."/>
        </authorList>
    </citation>
    <scope>NUCLEOTIDE SEQUENCE</scope>
    <source>
        <strain evidence="2">CCFEE 5401</strain>
    </source>
</reference>
<evidence type="ECO:0000313" key="3">
    <source>
        <dbReference type="Proteomes" id="UP001310890"/>
    </source>
</evidence>
<accession>A0AAN7TEZ7</accession>
<evidence type="ECO:0000256" key="1">
    <source>
        <dbReference type="SAM" id="SignalP"/>
    </source>
</evidence>
<keyword evidence="1" id="KW-0732">Signal</keyword>
<feature type="signal peptide" evidence="1">
    <location>
        <begin position="1"/>
        <end position="19"/>
    </location>
</feature>
<dbReference type="Proteomes" id="UP001310890">
    <property type="component" value="Unassembled WGS sequence"/>
</dbReference>
<dbReference type="Gene3D" id="1.50.10.10">
    <property type="match status" value="1"/>
</dbReference>
<proteinExistence type="predicted"/>
<comment type="caution">
    <text evidence="2">The sequence shown here is derived from an EMBL/GenBank/DDBJ whole genome shotgun (WGS) entry which is preliminary data.</text>
</comment>
<dbReference type="EMBL" id="JAVRRL010000032">
    <property type="protein sequence ID" value="KAK5112254.1"/>
    <property type="molecule type" value="Genomic_DNA"/>
</dbReference>
<dbReference type="PANTHER" id="PTHR34987:SF4">
    <property type="entry name" value="ALPHA-L-RHAMNOSIDASE C-TERMINAL DOMAIN-CONTAINING PROTEIN"/>
    <property type="match status" value="1"/>
</dbReference>
<protein>
    <submittedName>
        <fullName evidence="2">Uncharacterized protein</fullName>
    </submittedName>
</protein>
<gene>
    <name evidence="2" type="ORF">LTR62_004415</name>
</gene>
<sequence>MLLLRTTAVLASSLARATAFVDYGLVYPASFDVGIASTLEGDADYTKQSITLSPSSPFLTLDYGTELAGFPFFDIASLSAPTQIEVKYSEQYNALADAQSDGPWTFVNGLANTFRMETFILTSTGRTESFFIQGGQRWETVRLLTNTTVTFSAIGMNASSAHIPAADLPAKFSTSNDLFNGIWNLGGVVAQTSQSDKGLGLANYTMSFMTKIVRGGTGWTVASGILPDGASFVLTSDYPTDNTFVNTNRTLLPPNTLIFNFGWCAVNEEQWYNISTTLTASGYNVTLDGKPIAFVPVAEAAYYAASQRLTSGSPTGGTFGFGPFQDEAAYVKDVLVTAANGTTLYQNNMTSEDVLIEYNVASLAKSVCMDGAKRDRLVWIGEFYHTTRIILASTRRIDYILGTIAFEFERQLSDGPFAGFVPIDPQLGSRPENKDAFMNQYGGLIDYQDLFLCAIGNSFRSTSDIANLSPYWTNIRALAKARLA</sequence>
<dbReference type="AlphaFoldDB" id="A0AAN7TEZ7"/>
<dbReference type="PANTHER" id="PTHR34987">
    <property type="entry name" value="C, PUTATIVE (AFU_ORTHOLOGUE AFUA_3G02880)-RELATED"/>
    <property type="match status" value="1"/>
</dbReference>
<evidence type="ECO:0000313" key="2">
    <source>
        <dbReference type="EMBL" id="KAK5112254.1"/>
    </source>
</evidence>
<name>A0AAN7TEZ7_9PEZI</name>